<feature type="compositionally biased region" description="Basic and acidic residues" evidence="5">
    <location>
        <begin position="59"/>
        <end position="71"/>
    </location>
</feature>
<dbReference type="Gene3D" id="3.40.190.10">
    <property type="entry name" value="Periplasmic binding protein-like II"/>
    <property type="match status" value="2"/>
</dbReference>
<organism evidence="8 9">
    <name type="scientific">Actinomadura harenae</name>
    <dbReference type="NCBI Taxonomy" id="2483351"/>
    <lineage>
        <taxon>Bacteria</taxon>
        <taxon>Bacillati</taxon>
        <taxon>Actinomycetota</taxon>
        <taxon>Actinomycetes</taxon>
        <taxon>Streptosporangiales</taxon>
        <taxon>Thermomonosporaceae</taxon>
        <taxon>Actinomadura</taxon>
    </lineage>
</organism>
<dbReference type="PANTHER" id="PTHR35936">
    <property type="entry name" value="MEMBRANE-BOUND LYTIC MUREIN TRANSGLYCOSYLASE F"/>
    <property type="match status" value="1"/>
</dbReference>
<comment type="caution">
    <text evidence="8">The sequence shown here is derived from an EMBL/GenBank/DDBJ whole genome shotgun (WGS) entry which is preliminary data.</text>
</comment>
<protein>
    <submittedName>
        <fullName evidence="8">ABC transporter substrate-binding protein</fullName>
    </submittedName>
</protein>
<reference evidence="8 9" key="1">
    <citation type="submission" date="2018-10" db="EMBL/GenBank/DDBJ databases">
        <title>Isolation from soil.</title>
        <authorList>
            <person name="Hu J."/>
        </authorList>
    </citation>
    <scope>NUCLEOTIDE SEQUENCE [LARGE SCALE GENOMIC DNA]</scope>
    <source>
        <strain evidence="8 9">NEAU-Ht49</strain>
    </source>
</reference>
<dbReference type="GO" id="GO:0030313">
    <property type="term" value="C:cell envelope"/>
    <property type="evidence" value="ECO:0007669"/>
    <property type="project" value="UniProtKB-SubCell"/>
</dbReference>
<dbReference type="EMBL" id="RFFG01000062">
    <property type="protein sequence ID" value="RMI39778.1"/>
    <property type="molecule type" value="Genomic_DNA"/>
</dbReference>
<evidence type="ECO:0000313" key="9">
    <source>
        <dbReference type="Proteomes" id="UP000282674"/>
    </source>
</evidence>
<dbReference type="Proteomes" id="UP000282674">
    <property type="component" value="Unassembled WGS sequence"/>
</dbReference>
<feature type="domain" description="Ionotropic glutamate receptor C-terminal" evidence="7">
    <location>
        <begin position="114"/>
        <end position="336"/>
    </location>
</feature>
<comment type="subcellular location">
    <subcellularLocation>
        <location evidence="1">Cell envelope</location>
    </subcellularLocation>
</comment>
<evidence type="ECO:0000259" key="6">
    <source>
        <dbReference type="SMART" id="SM00062"/>
    </source>
</evidence>
<comment type="similarity">
    <text evidence="2 4">Belongs to the bacterial solute-binding protein 3 family.</text>
</comment>
<evidence type="ECO:0000256" key="3">
    <source>
        <dbReference type="ARBA" id="ARBA00022729"/>
    </source>
</evidence>
<feature type="domain" description="Solute-binding protein family 3/N-terminal" evidence="6">
    <location>
        <begin position="114"/>
        <end position="337"/>
    </location>
</feature>
<dbReference type="SMART" id="SM00062">
    <property type="entry name" value="PBPb"/>
    <property type="match status" value="1"/>
</dbReference>
<evidence type="ECO:0000313" key="8">
    <source>
        <dbReference type="EMBL" id="RMI39778.1"/>
    </source>
</evidence>
<name>A0A3M2LXS0_9ACTN</name>
<keyword evidence="9" id="KW-1185">Reference proteome</keyword>
<evidence type="ECO:0000256" key="1">
    <source>
        <dbReference type="ARBA" id="ARBA00004196"/>
    </source>
</evidence>
<dbReference type="Pfam" id="PF00497">
    <property type="entry name" value="SBP_bac_3"/>
    <property type="match status" value="1"/>
</dbReference>
<accession>A0A3M2LXS0</accession>
<dbReference type="InterPro" id="IPR001320">
    <property type="entry name" value="Iontro_rcpt_C"/>
</dbReference>
<gene>
    <name evidence="8" type="ORF">EBO15_28625</name>
</gene>
<dbReference type="PROSITE" id="PS01039">
    <property type="entry name" value="SBP_BACTERIAL_3"/>
    <property type="match status" value="1"/>
</dbReference>
<dbReference type="PANTHER" id="PTHR35936:SF17">
    <property type="entry name" value="ARGININE-BINDING EXTRACELLULAR PROTEIN ARTP"/>
    <property type="match status" value="1"/>
</dbReference>
<dbReference type="AlphaFoldDB" id="A0A3M2LXS0"/>
<evidence type="ECO:0000256" key="2">
    <source>
        <dbReference type="ARBA" id="ARBA00010333"/>
    </source>
</evidence>
<feature type="region of interest" description="Disordered" evidence="5">
    <location>
        <begin position="1"/>
        <end position="71"/>
    </location>
</feature>
<dbReference type="InterPro" id="IPR001638">
    <property type="entry name" value="Solute-binding_3/MltF_N"/>
</dbReference>
<evidence type="ECO:0000259" key="7">
    <source>
        <dbReference type="SMART" id="SM00079"/>
    </source>
</evidence>
<sequence length="342" mass="36312">MPDGAASESTRSVSDSSVETSTTRPTLVIIGGAAGRPPRQISGNGIAGSRPSGAGPRAWDSRSKPLAHKEQSVIRRPLSRLSPVAAVVLAASLAAGCGVREGEVKGVALIDRTRLTVCTHLPNAPFEARGKDGKVTGFDMDLLALVGKRLGVPLNVRDTAYDPMQSGSALTAGRCDIIAAGLTITQDRATTVGFSKPYFDVTQTVVGRKGPALASPAALRAAHVRIGTQQATQGEQYLRDAELDTVSFKTPEALLEGLRTRRVDVVVEDHPVAWGWLRDPANAAFKIRGRFGTGEQYGFMMSRDGDPALLQAVDQTLDAARADGSYQRIYAKWIGLSPSVRR</sequence>
<proteinExistence type="inferred from homology"/>
<dbReference type="GO" id="GO:0016020">
    <property type="term" value="C:membrane"/>
    <property type="evidence" value="ECO:0007669"/>
    <property type="project" value="InterPro"/>
</dbReference>
<dbReference type="SUPFAM" id="SSF53850">
    <property type="entry name" value="Periplasmic binding protein-like II"/>
    <property type="match status" value="1"/>
</dbReference>
<dbReference type="GO" id="GO:0015276">
    <property type="term" value="F:ligand-gated monoatomic ion channel activity"/>
    <property type="evidence" value="ECO:0007669"/>
    <property type="project" value="InterPro"/>
</dbReference>
<feature type="compositionally biased region" description="Low complexity" evidence="5">
    <location>
        <begin position="7"/>
        <end position="24"/>
    </location>
</feature>
<evidence type="ECO:0000256" key="5">
    <source>
        <dbReference type="SAM" id="MobiDB-lite"/>
    </source>
</evidence>
<dbReference type="CDD" id="cd13530">
    <property type="entry name" value="PBP2_peptides_like"/>
    <property type="match status" value="1"/>
</dbReference>
<evidence type="ECO:0000256" key="4">
    <source>
        <dbReference type="RuleBase" id="RU003744"/>
    </source>
</evidence>
<dbReference type="InterPro" id="IPR018313">
    <property type="entry name" value="SBP_3_CS"/>
</dbReference>
<keyword evidence="3" id="KW-0732">Signal</keyword>
<dbReference type="SMART" id="SM00079">
    <property type="entry name" value="PBPe"/>
    <property type="match status" value="1"/>
</dbReference>